<accession>A0AAJ1HM86</accession>
<dbReference type="RefSeq" id="WP_227154289.1">
    <property type="nucleotide sequence ID" value="NZ_AP019729.1"/>
</dbReference>
<gene>
    <name evidence="1" type="ORF">LI194_12565</name>
    <name evidence="2" type="ORF">P2T59_00165</name>
</gene>
<proteinExistence type="predicted"/>
<evidence type="ECO:0000313" key="2">
    <source>
        <dbReference type="EMBL" id="WET64428.1"/>
    </source>
</evidence>
<dbReference type="EMBL" id="CP120353">
    <property type="protein sequence ID" value="WET64428.1"/>
    <property type="molecule type" value="Genomic_DNA"/>
</dbReference>
<dbReference type="AlphaFoldDB" id="A0AAJ1HM86"/>
<dbReference type="Proteomes" id="UP001221009">
    <property type="component" value="Chromosome"/>
</dbReference>
<dbReference type="EMBL" id="JAJCNI010000014">
    <property type="protein sequence ID" value="MCB6518628.1"/>
    <property type="molecule type" value="Genomic_DNA"/>
</dbReference>
<organism evidence="1 3">
    <name type="scientific">Parabacteroides distasonis</name>
    <dbReference type="NCBI Taxonomy" id="823"/>
    <lineage>
        <taxon>Bacteria</taxon>
        <taxon>Pseudomonadati</taxon>
        <taxon>Bacteroidota</taxon>
        <taxon>Bacteroidia</taxon>
        <taxon>Bacteroidales</taxon>
        <taxon>Tannerellaceae</taxon>
        <taxon>Parabacteroides</taxon>
    </lineage>
</organism>
<reference evidence="2" key="2">
    <citation type="submission" date="2023-03" db="EMBL/GenBank/DDBJ databases">
        <title>Parabacteroides distasonis, a bacteria resistant against UC.</title>
        <authorList>
            <person name="Dai W."/>
        </authorList>
    </citation>
    <scope>NUCLEOTIDE SEQUENCE</scope>
    <source>
        <strain evidence="2">F1-28</strain>
    </source>
</reference>
<evidence type="ECO:0000313" key="3">
    <source>
        <dbReference type="Proteomes" id="UP001198806"/>
    </source>
</evidence>
<sequence length="286" mass="34077">METINKSMFVFQTDSDIVRNVYDTQHNYLIEYNEQCKDKTYCAVYFCSNDLYYPNVEDIFRKRIVEKNFFEWYNLRIEKAYKHIFVRDVFKQWYLSGINQSIDSPERLIEFLKNETDGYRTIMSGSSAGGYAAILYGSILKVERVFAFNPQVELTSLLTKSNEKTNPLIFRLKDGPYRKYFDIVPFIMPMMNIYYFFSNQSRWDIEQRSYLGDTKGIHLLPFRSTHHGIPFLKVALPVILNMEDIQLKKFENKIQHPLIFTMRLVGLRKTIIGFFSQVYATCRKRR</sequence>
<dbReference type="SUPFAM" id="SSF53474">
    <property type="entry name" value="alpha/beta-Hydrolases"/>
    <property type="match status" value="1"/>
</dbReference>
<dbReference type="GeneID" id="93524178"/>
<reference evidence="1" key="1">
    <citation type="submission" date="2021-10" db="EMBL/GenBank/DDBJ databases">
        <title>Collection of gut derived symbiotic bacterial strains cultured from healthy donors.</title>
        <authorList>
            <person name="Lin H."/>
            <person name="Littmann E."/>
            <person name="Kohout C."/>
            <person name="Pamer E.G."/>
        </authorList>
    </citation>
    <scope>NUCLEOTIDE SEQUENCE</scope>
    <source>
        <strain evidence="1">DFI.2.94</strain>
    </source>
</reference>
<protein>
    <recommendedName>
        <fullName evidence="4">Alpha/beta hydrolase</fullName>
    </recommendedName>
</protein>
<evidence type="ECO:0000313" key="1">
    <source>
        <dbReference type="EMBL" id="MCB6518628.1"/>
    </source>
</evidence>
<evidence type="ECO:0008006" key="4">
    <source>
        <dbReference type="Google" id="ProtNLM"/>
    </source>
</evidence>
<dbReference type="Proteomes" id="UP001198806">
    <property type="component" value="Unassembled WGS sequence"/>
</dbReference>
<name>A0AAJ1HM86_PARDI</name>
<dbReference type="InterPro" id="IPR029058">
    <property type="entry name" value="AB_hydrolase_fold"/>
</dbReference>